<feature type="domain" description="Rhodanese" evidence="3">
    <location>
        <begin position="169"/>
        <end position="281"/>
    </location>
</feature>
<evidence type="ECO:0000313" key="4">
    <source>
        <dbReference type="EMBL" id="PWG05070.1"/>
    </source>
</evidence>
<dbReference type="OrthoDB" id="9770030at2"/>
<dbReference type="InterPro" id="IPR045078">
    <property type="entry name" value="TST/MPST-like"/>
</dbReference>
<dbReference type="PANTHER" id="PTHR11364">
    <property type="entry name" value="THIOSULFATE SULFERTANSFERASE"/>
    <property type="match status" value="1"/>
</dbReference>
<evidence type="ECO:0000259" key="3">
    <source>
        <dbReference type="PROSITE" id="PS50206"/>
    </source>
</evidence>
<dbReference type="PROSITE" id="PS50206">
    <property type="entry name" value="RHODANESE_3"/>
    <property type="match status" value="2"/>
</dbReference>
<proteinExistence type="predicted"/>
<keyword evidence="1 4" id="KW-0808">Transferase</keyword>
<evidence type="ECO:0000256" key="1">
    <source>
        <dbReference type="ARBA" id="ARBA00022679"/>
    </source>
</evidence>
<dbReference type="InterPro" id="IPR001763">
    <property type="entry name" value="Rhodanese-like_dom"/>
</dbReference>
<dbReference type="SMART" id="SM00450">
    <property type="entry name" value="RHOD"/>
    <property type="match status" value="2"/>
</dbReference>
<dbReference type="EMBL" id="QFFG01000003">
    <property type="protein sequence ID" value="PWG05070.1"/>
    <property type="molecule type" value="Genomic_DNA"/>
</dbReference>
<dbReference type="Proteomes" id="UP000245670">
    <property type="component" value="Unassembled WGS sequence"/>
</dbReference>
<accession>A0A2U2J9Q3</accession>
<evidence type="ECO:0000313" key="5">
    <source>
        <dbReference type="Proteomes" id="UP000245670"/>
    </source>
</evidence>
<reference evidence="4 5" key="1">
    <citation type="submission" date="2018-05" db="EMBL/GenBank/DDBJ databases">
        <title>Polaribacter aquimarinus sp. nov., isolated from sediment in a sediment of sea.</title>
        <authorList>
            <person name="Lu D."/>
        </authorList>
    </citation>
    <scope>NUCLEOTIDE SEQUENCE [LARGE SCALE GENOMIC DNA]</scope>
    <source>
        <strain evidence="4 5">ZY113</strain>
    </source>
</reference>
<feature type="domain" description="Rhodanese" evidence="3">
    <location>
        <begin position="20"/>
        <end position="138"/>
    </location>
</feature>
<gene>
    <name evidence="4" type="ORF">DIS07_07390</name>
</gene>
<dbReference type="Pfam" id="PF00581">
    <property type="entry name" value="Rhodanese"/>
    <property type="match status" value="2"/>
</dbReference>
<dbReference type="InterPro" id="IPR036873">
    <property type="entry name" value="Rhodanese-like_dom_sf"/>
</dbReference>
<protein>
    <submittedName>
        <fullName evidence="4">Sulfurtransferase</fullName>
    </submittedName>
</protein>
<dbReference type="CDD" id="cd01449">
    <property type="entry name" value="TST_Repeat_2"/>
    <property type="match status" value="1"/>
</dbReference>
<organism evidence="4 5">
    <name type="scientific">Polaribacter aquimarinus</name>
    <dbReference type="NCBI Taxonomy" id="2100726"/>
    <lineage>
        <taxon>Bacteria</taxon>
        <taxon>Pseudomonadati</taxon>
        <taxon>Bacteroidota</taxon>
        <taxon>Flavobacteriia</taxon>
        <taxon>Flavobacteriales</taxon>
        <taxon>Flavobacteriaceae</taxon>
    </lineage>
</organism>
<dbReference type="GO" id="GO:0004792">
    <property type="term" value="F:thiosulfate-cyanide sulfurtransferase activity"/>
    <property type="evidence" value="ECO:0007669"/>
    <property type="project" value="TreeGrafter"/>
</dbReference>
<dbReference type="AlphaFoldDB" id="A0A2U2J9Q3"/>
<evidence type="ECO:0000256" key="2">
    <source>
        <dbReference type="ARBA" id="ARBA00022737"/>
    </source>
</evidence>
<sequence length="282" mass="31530">MSMVLKSSLVSVDWLYTHLNDNNLILLDCTISKVTANKSHSVIKNKQCIKGAVFFDIKNVFSDISAEFPNTVLPPNVFEKKAQNLGVNKDSCIICYDDLGMYSSPRVWWNFKLMGFDNIAVLDGGLPKWKENNYPIEKPRKHQLKKGNFIARYHPKKVKFTSDVIEAIHNDNIIIADARSKGRFYGSATEPRKGVKSGHIPNSVSLPYSEIQKDGLLLSKEELKSIFNQIILKKEELIFSCGTGITASVLALAAEIAGLKNYAVYDGSWTEWGSTNNLPIAL</sequence>
<dbReference type="PANTHER" id="PTHR11364:SF27">
    <property type="entry name" value="SULFURTRANSFERASE"/>
    <property type="match status" value="1"/>
</dbReference>
<keyword evidence="2" id="KW-0677">Repeat</keyword>
<comment type="caution">
    <text evidence="4">The sequence shown here is derived from an EMBL/GenBank/DDBJ whole genome shotgun (WGS) entry which is preliminary data.</text>
</comment>
<dbReference type="SUPFAM" id="SSF52821">
    <property type="entry name" value="Rhodanese/Cell cycle control phosphatase"/>
    <property type="match status" value="2"/>
</dbReference>
<dbReference type="CDD" id="cd01448">
    <property type="entry name" value="TST_Repeat_1"/>
    <property type="match status" value="1"/>
</dbReference>
<keyword evidence="5" id="KW-1185">Reference proteome</keyword>
<dbReference type="FunFam" id="3.40.250.10:FF:000001">
    <property type="entry name" value="Sulfurtransferase"/>
    <property type="match status" value="1"/>
</dbReference>
<name>A0A2U2J9Q3_9FLAO</name>
<dbReference type="Gene3D" id="3.40.250.10">
    <property type="entry name" value="Rhodanese-like domain"/>
    <property type="match status" value="2"/>
</dbReference>